<dbReference type="PANTHER" id="PTHR11941:SF54">
    <property type="entry name" value="ENOYL-COA HYDRATASE, MITOCHONDRIAL"/>
    <property type="match status" value="1"/>
</dbReference>
<dbReference type="GO" id="GO:0006635">
    <property type="term" value="P:fatty acid beta-oxidation"/>
    <property type="evidence" value="ECO:0007669"/>
    <property type="project" value="TreeGrafter"/>
</dbReference>
<gene>
    <name evidence="7" type="ORF">GCM10010196_14370</name>
</gene>
<name>A0A918CG31_AGRME</name>
<keyword evidence="8" id="KW-1185">Reference proteome</keyword>
<comment type="caution">
    <text evidence="7">The sequence shown here is derived from an EMBL/GenBank/DDBJ whole genome shotgun (WGS) entry which is preliminary data.</text>
</comment>
<evidence type="ECO:0000256" key="1">
    <source>
        <dbReference type="ARBA" id="ARBA00005254"/>
    </source>
</evidence>
<dbReference type="Pfam" id="PF00378">
    <property type="entry name" value="ECH_1"/>
    <property type="match status" value="1"/>
</dbReference>
<dbReference type="InterPro" id="IPR018376">
    <property type="entry name" value="Enoyl-CoA_hyd/isom_CS"/>
</dbReference>
<reference evidence="7" key="1">
    <citation type="journal article" date="2014" name="Int. J. Syst. Evol. Microbiol.">
        <title>Complete genome sequence of Corynebacterium casei LMG S-19264T (=DSM 44701T), isolated from a smear-ripened cheese.</title>
        <authorList>
            <consortium name="US DOE Joint Genome Institute (JGI-PGF)"/>
            <person name="Walter F."/>
            <person name="Albersmeier A."/>
            <person name="Kalinowski J."/>
            <person name="Ruckert C."/>
        </authorList>
    </citation>
    <scope>NUCLEOTIDE SEQUENCE</scope>
    <source>
        <strain evidence="7">JCM 3346</strain>
    </source>
</reference>
<dbReference type="EC" id="4.2.1.17" evidence="2"/>
<dbReference type="PANTHER" id="PTHR11941">
    <property type="entry name" value="ENOYL-COA HYDRATASE-RELATED"/>
    <property type="match status" value="1"/>
</dbReference>
<dbReference type="Gene3D" id="3.90.226.10">
    <property type="entry name" value="2-enoyl-CoA Hydratase, Chain A, domain 1"/>
    <property type="match status" value="1"/>
</dbReference>
<dbReference type="FunFam" id="1.10.12.10:FF:000001">
    <property type="entry name" value="Probable enoyl-CoA hydratase, mitochondrial"/>
    <property type="match status" value="1"/>
</dbReference>
<evidence type="ECO:0000256" key="5">
    <source>
        <dbReference type="ARBA" id="ARBA00023717"/>
    </source>
</evidence>
<dbReference type="EMBL" id="BMRJ01000001">
    <property type="protein sequence ID" value="GGR21941.1"/>
    <property type="molecule type" value="Genomic_DNA"/>
</dbReference>
<proteinExistence type="inferred from homology"/>
<dbReference type="SUPFAM" id="SSF52096">
    <property type="entry name" value="ClpP/crotonase"/>
    <property type="match status" value="1"/>
</dbReference>
<comment type="catalytic activity">
    <reaction evidence="4">
        <text>a (3S)-3-hydroxyacyl-CoA = a (2E)-enoyl-CoA + H2O</text>
        <dbReference type="Rhea" id="RHEA:16105"/>
        <dbReference type="ChEBI" id="CHEBI:15377"/>
        <dbReference type="ChEBI" id="CHEBI:57318"/>
        <dbReference type="ChEBI" id="CHEBI:58856"/>
        <dbReference type="EC" id="4.2.1.17"/>
    </reaction>
</comment>
<accession>A0A918CG31</accession>
<dbReference type="FunFam" id="3.90.226.10:FF:000009">
    <property type="entry name" value="Carnitinyl-CoA dehydratase"/>
    <property type="match status" value="1"/>
</dbReference>
<dbReference type="RefSeq" id="WP_189084565.1">
    <property type="nucleotide sequence ID" value="NZ_BMRJ01000001.1"/>
</dbReference>
<comment type="catalytic activity">
    <reaction evidence="5">
        <text>a 4-saturated-(3S)-3-hydroxyacyl-CoA = a (3E)-enoyl-CoA + H2O</text>
        <dbReference type="Rhea" id="RHEA:20724"/>
        <dbReference type="ChEBI" id="CHEBI:15377"/>
        <dbReference type="ChEBI" id="CHEBI:58521"/>
        <dbReference type="ChEBI" id="CHEBI:137480"/>
        <dbReference type="EC" id="4.2.1.17"/>
    </reaction>
</comment>
<organism evidence="7 8">
    <name type="scientific">Agromyces mediolanus</name>
    <name type="common">Corynebacterium mediolanum</name>
    <dbReference type="NCBI Taxonomy" id="41986"/>
    <lineage>
        <taxon>Bacteria</taxon>
        <taxon>Bacillati</taxon>
        <taxon>Actinomycetota</taxon>
        <taxon>Actinomycetes</taxon>
        <taxon>Micrococcales</taxon>
        <taxon>Microbacteriaceae</taxon>
        <taxon>Agromyces</taxon>
    </lineage>
</organism>
<sequence length="274" mass="28223">MTSDDGTATGEGGTAPVVRLERDGRTAVVTIDRPKALNALSPEVLDALAEVIAELTADPGELAGVLLVGAGGRAFVAGADISAMAGLTPDEGAQTAEHGHAVAAAIEALPLPVIACVDGYALGGGLELALACDFIYATEASRFGQPEVHLGLIPGFGGTVRLPRAVGPALAKELIYTGRQLDVDEAVRVGLVTRRFDDREALLAGARETVQLIGRNASTAVGLAKRVLVGAAGTPTATATLLEIEGFRDAFRTEDMREGVAAFLEKREPDFTGR</sequence>
<dbReference type="AlphaFoldDB" id="A0A918CG31"/>
<dbReference type="Proteomes" id="UP000610303">
    <property type="component" value="Unassembled WGS sequence"/>
</dbReference>
<protein>
    <recommendedName>
        <fullName evidence="2">enoyl-CoA hydratase</fullName>
        <ecNumber evidence="2">4.2.1.17</ecNumber>
    </recommendedName>
</protein>
<evidence type="ECO:0000256" key="6">
    <source>
        <dbReference type="RuleBase" id="RU003707"/>
    </source>
</evidence>
<evidence type="ECO:0000256" key="4">
    <source>
        <dbReference type="ARBA" id="ARBA00023709"/>
    </source>
</evidence>
<evidence type="ECO:0000256" key="3">
    <source>
        <dbReference type="ARBA" id="ARBA00023239"/>
    </source>
</evidence>
<dbReference type="GO" id="GO:0004300">
    <property type="term" value="F:enoyl-CoA hydratase activity"/>
    <property type="evidence" value="ECO:0007669"/>
    <property type="project" value="UniProtKB-EC"/>
</dbReference>
<keyword evidence="3" id="KW-0456">Lyase</keyword>
<evidence type="ECO:0000313" key="7">
    <source>
        <dbReference type="EMBL" id="GGR21941.1"/>
    </source>
</evidence>
<evidence type="ECO:0000256" key="2">
    <source>
        <dbReference type="ARBA" id="ARBA00012076"/>
    </source>
</evidence>
<comment type="similarity">
    <text evidence="1 6">Belongs to the enoyl-CoA hydratase/isomerase family.</text>
</comment>
<dbReference type="CDD" id="cd06558">
    <property type="entry name" value="crotonase-like"/>
    <property type="match status" value="1"/>
</dbReference>
<dbReference type="InterPro" id="IPR001753">
    <property type="entry name" value="Enoyl-CoA_hydra/iso"/>
</dbReference>
<dbReference type="InterPro" id="IPR014748">
    <property type="entry name" value="Enoyl-CoA_hydra_C"/>
</dbReference>
<dbReference type="Gene3D" id="1.10.12.10">
    <property type="entry name" value="Lyase 2-enoyl-coa Hydratase, Chain A, domain 2"/>
    <property type="match status" value="1"/>
</dbReference>
<evidence type="ECO:0000313" key="8">
    <source>
        <dbReference type="Proteomes" id="UP000610303"/>
    </source>
</evidence>
<dbReference type="InterPro" id="IPR029045">
    <property type="entry name" value="ClpP/crotonase-like_dom_sf"/>
</dbReference>
<reference evidence="7" key="2">
    <citation type="submission" date="2020-09" db="EMBL/GenBank/DDBJ databases">
        <authorList>
            <person name="Sun Q."/>
            <person name="Ohkuma M."/>
        </authorList>
    </citation>
    <scope>NUCLEOTIDE SEQUENCE</scope>
    <source>
        <strain evidence="7">JCM 3346</strain>
    </source>
</reference>
<dbReference type="PROSITE" id="PS00166">
    <property type="entry name" value="ENOYL_COA_HYDRATASE"/>
    <property type="match status" value="1"/>
</dbReference>